<dbReference type="InterPro" id="IPR050832">
    <property type="entry name" value="Bact_Acetyltransf"/>
</dbReference>
<organism evidence="4 5">
    <name type="scientific">Sphingomonas kyungheensis</name>
    <dbReference type="NCBI Taxonomy" id="1069987"/>
    <lineage>
        <taxon>Bacteria</taxon>
        <taxon>Pseudomonadati</taxon>
        <taxon>Pseudomonadota</taxon>
        <taxon>Alphaproteobacteria</taxon>
        <taxon>Sphingomonadales</taxon>
        <taxon>Sphingomonadaceae</taxon>
        <taxon>Sphingomonas</taxon>
    </lineage>
</organism>
<gene>
    <name evidence="4" type="ORF">V8201_14075</name>
</gene>
<dbReference type="RefSeq" id="WP_336545679.1">
    <property type="nucleotide sequence ID" value="NZ_JBBBDM010000007.1"/>
</dbReference>
<dbReference type="EMBL" id="JBBBDM010000007">
    <property type="protein sequence ID" value="MEI5688214.1"/>
    <property type="molecule type" value="Genomic_DNA"/>
</dbReference>
<dbReference type="Pfam" id="PF00583">
    <property type="entry name" value="Acetyltransf_1"/>
    <property type="match status" value="1"/>
</dbReference>
<evidence type="ECO:0000313" key="5">
    <source>
        <dbReference type="Proteomes" id="UP001367771"/>
    </source>
</evidence>
<dbReference type="PANTHER" id="PTHR43877:SF5">
    <property type="entry name" value="BLL8307 PROTEIN"/>
    <property type="match status" value="1"/>
</dbReference>
<feature type="domain" description="N-acetyltransferase" evidence="3">
    <location>
        <begin position="1"/>
        <end position="153"/>
    </location>
</feature>
<dbReference type="Proteomes" id="UP001367771">
    <property type="component" value="Unassembled WGS sequence"/>
</dbReference>
<evidence type="ECO:0000256" key="2">
    <source>
        <dbReference type="ARBA" id="ARBA00023315"/>
    </source>
</evidence>
<sequence length="154" mass="16661">MEIRRDDPAAPHVAALLAHHLAELRGHMADFAFALDAGGLSRPDVTFWTAWRDGTLAGFVALKQLDPCHGEVKSMRAAPAMRGTGVGRALLGHVVAEARRRGYHRLSLETGTAALHAPAVALYRSAGFIDTGPFADYRPSPHNQFFALDLRAEP</sequence>
<proteinExistence type="predicted"/>
<protein>
    <submittedName>
        <fullName evidence="4">GNAT family N-acetyltransferase</fullName>
    </submittedName>
</protein>
<evidence type="ECO:0000313" key="4">
    <source>
        <dbReference type="EMBL" id="MEI5688214.1"/>
    </source>
</evidence>
<evidence type="ECO:0000259" key="3">
    <source>
        <dbReference type="PROSITE" id="PS51186"/>
    </source>
</evidence>
<keyword evidence="1" id="KW-0808">Transferase</keyword>
<accession>A0ABU8H5F6</accession>
<dbReference type="CDD" id="cd04301">
    <property type="entry name" value="NAT_SF"/>
    <property type="match status" value="1"/>
</dbReference>
<dbReference type="SUPFAM" id="SSF55729">
    <property type="entry name" value="Acyl-CoA N-acyltransferases (Nat)"/>
    <property type="match status" value="1"/>
</dbReference>
<name>A0ABU8H5F6_9SPHN</name>
<dbReference type="InterPro" id="IPR000182">
    <property type="entry name" value="GNAT_dom"/>
</dbReference>
<dbReference type="InterPro" id="IPR016181">
    <property type="entry name" value="Acyl_CoA_acyltransferase"/>
</dbReference>
<dbReference type="PANTHER" id="PTHR43877">
    <property type="entry name" value="AMINOALKYLPHOSPHONATE N-ACETYLTRANSFERASE-RELATED-RELATED"/>
    <property type="match status" value="1"/>
</dbReference>
<reference evidence="4 5" key="1">
    <citation type="journal article" date="2013" name="Int. J. Syst. Evol. Microbiol.">
        <title>Sphingomonas kyungheensis sp. nov., a bacterium with ginsenoside-converting activity isolated from soil of a ginseng field.</title>
        <authorList>
            <person name="Son H.M."/>
            <person name="Yang J.E."/>
            <person name="Park Y."/>
            <person name="Han C.K."/>
            <person name="Kim S.G."/>
            <person name="Kook M."/>
            <person name="Yi T.H."/>
        </authorList>
    </citation>
    <scope>NUCLEOTIDE SEQUENCE [LARGE SCALE GENOMIC DNA]</scope>
    <source>
        <strain evidence="4 5">LMG 26582</strain>
    </source>
</reference>
<evidence type="ECO:0000256" key="1">
    <source>
        <dbReference type="ARBA" id="ARBA00022679"/>
    </source>
</evidence>
<keyword evidence="5" id="KW-1185">Reference proteome</keyword>
<dbReference type="Gene3D" id="3.40.630.30">
    <property type="match status" value="1"/>
</dbReference>
<comment type="caution">
    <text evidence="4">The sequence shown here is derived from an EMBL/GenBank/DDBJ whole genome shotgun (WGS) entry which is preliminary data.</text>
</comment>
<dbReference type="PROSITE" id="PS51186">
    <property type="entry name" value="GNAT"/>
    <property type="match status" value="1"/>
</dbReference>
<keyword evidence="2" id="KW-0012">Acyltransferase</keyword>